<feature type="domain" description="RCC1-like" evidence="4">
    <location>
        <begin position="478"/>
        <end position="705"/>
    </location>
</feature>
<sequence length="1788" mass="200368">MVRMSDIDFTRCYFTGKKPTPKWTQYTFQNIQDTEFCDEMCDEMVLKGILKQNESLPAAESFSYKSWEWGEIPDNNELQKRISDLQVEQQKFSHLAGLTSPSIALITKQLYVLAYHYRAVSISYEKAIETKSKHESDIVNTVKNDMPNSSMSKQVETTVSKKSGSSSSIVDRLSQVGSRFTLSFAFMFLRKMWRLGEDTDLCTEILQDTLDAFRELPVASLFYEHLVPPAWLEVIERSDKFLRSITQCSDVSGSSASQPDVPIHDQHLALNLLLELSLQRGTLSSMLDVVVFLLNMWESRRQLPDNRKESQGPNAPLSSFLQRLAQIQMSSFLPNTEGSASVACLSSNSSISPETKKEDDNIDMRQASVIIMSQLGRLSTDVFNTYMKRDTVDDAISKDEKSSADIKVYLNHNMVDPDILKENMEKLKVKQVAIGEKWIYFLSQSGQLYRLSSSSPTTQEPHSMSQEKFCKIASHPDALHLLALTSQGKVFSCGINDGGRLGHGDNSACLAPKMISMFGGNQCKAVDIACGSNYSAAITEKGELYTWGCGNFGRLGHNNSDDQFVPKLVVGLQNHRVVFVSCGTADAHTLALTNDGKVFSWGDGDHGKLGLGDTESKRKPMLVEALKNLTITKVHCGKYISLALSESGKLYGWGLKNSPRSDPLSYEFDDNILIPKLVDIDNVVDVGSVYGQIVVVTADGKIHWWNSLDDLLTNPKPWETQCIIDLKTKQFKGLTVGYKLLFILYKDTDCEIQIPQKLQFTIDTSTKAVKSLEVLLSKACSNSDHLWPSTQDKESFVISCIQLLQLQLSALLSDGTQCSEFQEESRTKSITNIKSKIVFLASKPGVSELVQKSAQHCLQVGWRLLLPTVEERAAVLSFLLTSSRMTSSGKVFMTDLLVKSLLLENNMETFLRSSVEDQLPSKVMEEKDVNEQEVTKKSKPDKQSKMESADFMTEEKVPLIRLIEQLMTCIQDHTTAELKLLAEAKKSTKKQYFTKKDQSESALRILTTFQKLIFSRCLSGNTKQACNKIIVRYMTLVCRHAIAVMTLASDTMTGVTGNTVTHIEVMKVLESDITGAILPGFVLSLLLLQCNKMFHKIVKETSVVLDLRKLFESLDKINQLNTNISRYVTSDLSWPGVTAFTMAKNTETSLDLPTISLQELENHIGWVVIGNLVYDQSSTSGGSAAELVGIYSKDKKLSTSQTVSSPSIFYHTQHCIALLVSSCASANNTELSHNMNEVWSNMKLFKNGLQRSNLMDAAALKELEVGSLSQQIQNLQATISSNPEIEEFLSKVASGCKGIDPSSSSNASIFLNIMKKFNSENSLLLPSVYGIDHPVEKTGQHYLSCLLKHHDLAIAAMTFVEHNPDGKVPNNIAQIFRMVHSFKHKVIHAHQKTKKPFKEMCSMIKERLRFLLFEVSVATTNPIFALNKQKMLNPKNRWRKAVDKMKLSGLLIANNTSASSSTSLDCDTTIESSDVIDCDDSPDVVAVVTRVLDDCIGIVASKFESDETKDQEEIGPLSDKQMVQSFSSVVTWLQSSQWTMLYHVIKDKQLMEALKQRMQGTNSLCKTISLEIEEFALKEGNSSLKLNNIREEILSQNIEIVQHYRSNLELLDLLQKEVLLPMQHTLFYGWMQPLPNVSVFGDPENKIQSSDNTTTHSKAKPPSSYGLVGNLMMNLLHSKIIEFATQYLRHLVWKCHTYPEATVVIQSGENCELKLSSNFLVFNKDSVLIQSRFLAMLFNILIQQTENTFQLNQVLQSGCPYLLHEFINKMRELIESQESRFYGKPSLL</sequence>
<proteinExistence type="evidence at transcript level"/>
<organism evidence="5">
    <name type="scientific">Phallusia mammillata</name>
    <dbReference type="NCBI Taxonomy" id="59560"/>
    <lineage>
        <taxon>Eukaryota</taxon>
        <taxon>Metazoa</taxon>
        <taxon>Chordata</taxon>
        <taxon>Tunicata</taxon>
        <taxon>Ascidiacea</taxon>
        <taxon>Phlebobranchia</taxon>
        <taxon>Ascidiidae</taxon>
        <taxon>Phallusia</taxon>
    </lineage>
</organism>
<evidence type="ECO:0000313" key="5">
    <source>
        <dbReference type="EMBL" id="CAB3252598.1"/>
    </source>
</evidence>
<name>A0A6F9DF68_9ASCI</name>
<dbReference type="PRINTS" id="PR00633">
    <property type="entry name" value="RCCNDNSATION"/>
</dbReference>
<dbReference type="EMBL" id="LR785731">
    <property type="protein sequence ID" value="CAB3252598.1"/>
    <property type="molecule type" value="mRNA"/>
</dbReference>
<evidence type="ECO:0000256" key="3">
    <source>
        <dbReference type="SAM" id="MobiDB-lite"/>
    </source>
</evidence>
<dbReference type="PANTHER" id="PTHR22872">
    <property type="entry name" value="BTK-BINDING PROTEIN-RELATED"/>
    <property type="match status" value="1"/>
</dbReference>
<feature type="repeat" description="RCC1" evidence="2">
    <location>
        <begin position="596"/>
        <end position="647"/>
    </location>
</feature>
<accession>A0A6F9DF68</accession>
<dbReference type="Pfam" id="PF25390">
    <property type="entry name" value="WD40_RLD"/>
    <property type="match status" value="1"/>
</dbReference>
<reference evidence="5" key="1">
    <citation type="submission" date="2020-04" db="EMBL/GenBank/DDBJ databases">
        <authorList>
            <person name="Neveu A P."/>
        </authorList>
    </citation>
    <scope>NUCLEOTIDE SEQUENCE</scope>
    <source>
        <tissue evidence="5">Whole embryo</tissue>
    </source>
</reference>
<feature type="repeat" description="RCC1" evidence="2">
    <location>
        <begin position="542"/>
        <end position="595"/>
    </location>
</feature>
<dbReference type="PROSITE" id="PS50012">
    <property type="entry name" value="RCC1_3"/>
    <property type="match status" value="3"/>
</dbReference>
<dbReference type="PANTHER" id="PTHR22872:SF2">
    <property type="entry name" value="INHIBITOR OF BRUTON TYROSINE KINASE"/>
    <property type="match status" value="1"/>
</dbReference>
<dbReference type="InterPro" id="IPR058923">
    <property type="entry name" value="RCC1-like_dom"/>
</dbReference>
<dbReference type="InterPro" id="IPR051625">
    <property type="entry name" value="Signaling_Regulatory_Domain"/>
</dbReference>
<keyword evidence="1" id="KW-0677">Repeat</keyword>
<feature type="region of interest" description="Disordered" evidence="3">
    <location>
        <begin position="921"/>
        <end position="950"/>
    </location>
</feature>
<feature type="repeat" description="RCC1" evidence="2">
    <location>
        <begin position="488"/>
        <end position="541"/>
    </location>
</feature>
<dbReference type="InterPro" id="IPR000408">
    <property type="entry name" value="Reg_chr_condens"/>
</dbReference>
<dbReference type="InterPro" id="IPR009091">
    <property type="entry name" value="RCC1/BLIP-II"/>
</dbReference>
<feature type="compositionally biased region" description="Basic and acidic residues" evidence="3">
    <location>
        <begin position="923"/>
        <end position="950"/>
    </location>
</feature>
<gene>
    <name evidence="5" type="primary">Herc2-002</name>
</gene>
<protein>
    <submittedName>
        <fullName evidence="5">E3 ubiquitin-protein ligase HERC2-like</fullName>
    </submittedName>
</protein>
<evidence type="ECO:0000259" key="4">
    <source>
        <dbReference type="Pfam" id="PF25390"/>
    </source>
</evidence>
<dbReference type="SUPFAM" id="SSF50985">
    <property type="entry name" value="RCC1/BLIP-II"/>
    <property type="match status" value="1"/>
</dbReference>
<evidence type="ECO:0000256" key="2">
    <source>
        <dbReference type="PROSITE-ProRule" id="PRU00235"/>
    </source>
</evidence>
<evidence type="ECO:0000256" key="1">
    <source>
        <dbReference type="ARBA" id="ARBA00022737"/>
    </source>
</evidence>
<dbReference type="Gene3D" id="2.130.10.30">
    <property type="entry name" value="Regulator of chromosome condensation 1/beta-lactamase-inhibitor protein II"/>
    <property type="match status" value="1"/>
</dbReference>